<comment type="caution">
    <text evidence="1">The sequence shown here is derived from an EMBL/GenBank/DDBJ whole genome shotgun (WGS) entry which is preliminary data.</text>
</comment>
<name>A0ABW3CN01_9ACTN</name>
<dbReference type="Proteomes" id="UP001597083">
    <property type="component" value="Unassembled WGS sequence"/>
</dbReference>
<dbReference type="EMBL" id="JBHTIR010003858">
    <property type="protein sequence ID" value="MFD0855921.1"/>
    <property type="molecule type" value="Genomic_DNA"/>
</dbReference>
<keyword evidence="2" id="KW-1185">Reference proteome</keyword>
<organism evidence="1 2">
    <name type="scientific">Actinomadura adrarensis</name>
    <dbReference type="NCBI Taxonomy" id="1819600"/>
    <lineage>
        <taxon>Bacteria</taxon>
        <taxon>Bacillati</taxon>
        <taxon>Actinomycetota</taxon>
        <taxon>Actinomycetes</taxon>
        <taxon>Streptosporangiales</taxon>
        <taxon>Thermomonosporaceae</taxon>
        <taxon>Actinomadura</taxon>
    </lineage>
</organism>
<proteinExistence type="predicted"/>
<evidence type="ECO:0000313" key="2">
    <source>
        <dbReference type="Proteomes" id="UP001597083"/>
    </source>
</evidence>
<feature type="non-terminal residue" evidence="1">
    <location>
        <position position="74"/>
    </location>
</feature>
<sequence>MLVAHATWHYGALCVWAERTGPFVPGDVSEAPTPHPFATRDFAGTSYEGLVGGAARVELTMTLPSFGGVPCPSS</sequence>
<protein>
    <submittedName>
        <fullName evidence="1">Uncharacterized protein</fullName>
    </submittedName>
</protein>
<gene>
    <name evidence="1" type="ORF">ACFQ07_27025</name>
</gene>
<reference evidence="2" key="1">
    <citation type="journal article" date="2019" name="Int. J. Syst. Evol. Microbiol.">
        <title>The Global Catalogue of Microorganisms (GCM) 10K type strain sequencing project: providing services to taxonomists for standard genome sequencing and annotation.</title>
        <authorList>
            <consortium name="The Broad Institute Genomics Platform"/>
            <consortium name="The Broad Institute Genome Sequencing Center for Infectious Disease"/>
            <person name="Wu L."/>
            <person name="Ma J."/>
        </authorList>
    </citation>
    <scope>NUCLEOTIDE SEQUENCE [LARGE SCALE GENOMIC DNA]</scope>
    <source>
        <strain evidence="2">JCM 31696</strain>
    </source>
</reference>
<evidence type="ECO:0000313" key="1">
    <source>
        <dbReference type="EMBL" id="MFD0855921.1"/>
    </source>
</evidence>
<accession>A0ABW3CN01</accession>